<keyword evidence="6" id="KW-1185">Reference proteome</keyword>
<name>A0ABY5RXV8_9HYPH</name>
<keyword evidence="1" id="KW-0547">Nucleotide-binding</keyword>
<dbReference type="Gene3D" id="1.10.8.60">
    <property type="match status" value="1"/>
</dbReference>
<reference evidence="5" key="1">
    <citation type="submission" date="2022-08" db="EMBL/GenBank/DDBJ databases">
        <title>Microvirga terrae sp. nov., isolated from soil.</title>
        <authorList>
            <person name="Kim K.H."/>
            <person name="Seo Y.L."/>
            <person name="Kim J.M."/>
            <person name="Lee J.K."/>
            <person name="Han D.M."/>
            <person name="Jeon C.O."/>
        </authorList>
    </citation>
    <scope>NUCLEOTIDE SEQUENCE</scope>
    <source>
        <strain evidence="5">R24</strain>
    </source>
</reference>
<dbReference type="EMBL" id="CP102845">
    <property type="protein sequence ID" value="UVF22105.1"/>
    <property type="molecule type" value="Genomic_DNA"/>
</dbReference>
<gene>
    <name evidence="5" type="ORF">HPT29_023505</name>
</gene>
<dbReference type="InterPro" id="IPR027417">
    <property type="entry name" value="P-loop_NTPase"/>
</dbReference>
<dbReference type="InterPro" id="IPR019489">
    <property type="entry name" value="Clp_ATPase_C"/>
</dbReference>
<dbReference type="PANTHER" id="PTHR11638">
    <property type="entry name" value="ATP-DEPENDENT CLP PROTEASE"/>
    <property type="match status" value="1"/>
</dbReference>
<dbReference type="SMART" id="SM01086">
    <property type="entry name" value="ClpB_D2-small"/>
    <property type="match status" value="1"/>
</dbReference>
<evidence type="ECO:0000256" key="2">
    <source>
        <dbReference type="ARBA" id="ARBA00022840"/>
    </source>
</evidence>
<evidence type="ECO:0000313" key="6">
    <source>
        <dbReference type="Proteomes" id="UP001017257"/>
    </source>
</evidence>
<evidence type="ECO:0000313" key="5">
    <source>
        <dbReference type="EMBL" id="UVF22105.1"/>
    </source>
</evidence>
<dbReference type="InterPro" id="IPR050130">
    <property type="entry name" value="ClpA_ClpB"/>
</dbReference>
<proteinExistence type="predicted"/>
<feature type="domain" description="Clp ATPase C-terminal" evidence="4">
    <location>
        <begin position="25"/>
        <end position="116"/>
    </location>
</feature>
<sequence length="159" mass="18142">MDVLRSHFRPKFINRIDEIIVFHALTRSESRSIVELQLERVRRTAHGQGLDLAIDDSVVDHLAAAGFRPEFGARELRRLIRTEFETQSARAMLADEVHESDRVTARWDPERQKIVLEPQPRPPGTEQVPADAEGEHRNAVEMQWDAQRGTGDEGRTAAE</sequence>
<dbReference type="SUPFAM" id="SSF52540">
    <property type="entry name" value="P-loop containing nucleoside triphosphate hydrolases"/>
    <property type="match status" value="1"/>
</dbReference>
<evidence type="ECO:0000259" key="4">
    <source>
        <dbReference type="SMART" id="SM01086"/>
    </source>
</evidence>
<feature type="region of interest" description="Disordered" evidence="3">
    <location>
        <begin position="112"/>
        <end position="136"/>
    </location>
</feature>
<protein>
    <recommendedName>
        <fullName evidence="4">Clp ATPase C-terminal domain-containing protein</fullName>
    </recommendedName>
</protein>
<evidence type="ECO:0000256" key="3">
    <source>
        <dbReference type="SAM" id="MobiDB-lite"/>
    </source>
</evidence>
<accession>A0ABY5RXV8</accession>
<keyword evidence="2" id="KW-0067">ATP-binding</keyword>
<dbReference type="Pfam" id="PF10431">
    <property type="entry name" value="ClpB_D2-small"/>
    <property type="match status" value="1"/>
</dbReference>
<evidence type="ECO:0000256" key="1">
    <source>
        <dbReference type="ARBA" id="ARBA00022741"/>
    </source>
</evidence>
<dbReference type="Proteomes" id="UP001017257">
    <property type="component" value="Chromosome"/>
</dbReference>
<organism evidence="5 6">
    <name type="scientific">Microvirga terrae</name>
    <dbReference type="NCBI Taxonomy" id="2740529"/>
    <lineage>
        <taxon>Bacteria</taxon>
        <taxon>Pseudomonadati</taxon>
        <taxon>Pseudomonadota</taxon>
        <taxon>Alphaproteobacteria</taxon>
        <taxon>Hyphomicrobiales</taxon>
        <taxon>Methylobacteriaceae</taxon>
        <taxon>Microvirga</taxon>
    </lineage>
</organism>
<dbReference type="PANTHER" id="PTHR11638:SF145">
    <property type="entry name" value="CLPA_B PROTEASE ATP BINDING SUBUNIT-RELATED"/>
    <property type="match status" value="1"/>
</dbReference>